<name>A0A916JGC6_9BACT</name>
<sequence>MIKMAVFDMAGTTVDENNVVYKTLMRAINERQFDFTLPEVLKEGAGKEKLQAIRSILASRQMVDEVLSLQIFENFKVLLAEAYENLVVTEQPHATQVFAALTRKNISVVLNTGYNRETAERLIEKIGWKEGIHFDCLVTASDVAKNRPDPDMITWAMDKLGIYDPQQVIKVGDSAIDIREGQNAGCRFSIGITTGAHTDEQLAEAHPDFIINDLTELIPIIDSVLQNELT</sequence>
<keyword evidence="1" id="KW-0378">Hydrolase</keyword>
<dbReference type="SFLD" id="SFLDS00003">
    <property type="entry name" value="Haloacid_Dehalogenase"/>
    <property type="match status" value="1"/>
</dbReference>
<dbReference type="EC" id="3.11.1.1" evidence="1"/>
<dbReference type="GO" id="GO:0008967">
    <property type="term" value="F:phosphoglycolate phosphatase activity"/>
    <property type="evidence" value="ECO:0007669"/>
    <property type="project" value="TreeGrafter"/>
</dbReference>
<dbReference type="InterPro" id="IPR041492">
    <property type="entry name" value="HAD_2"/>
</dbReference>
<dbReference type="Gene3D" id="3.40.50.1000">
    <property type="entry name" value="HAD superfamily/HAD-like"/>
    <property type="match status" value="1"/>
</dbReference>
<dbReference type="InterPro" id="IPR050155">
    <property type="entry name" value="HAD-like_hydrolase_sf"/>
</dbReference>
<accession>A0A916JGC6</accession>
<dbReference type="InterPro" id="IPR036412">
    <property type="entry name" value="HAD-like_sf"/>
</dbReference>
<dbReference type="SUPFAM" id="SSF56784">
    <property type="entry name" value="HAD-like"/>
    <property type="match status" value="1"/>
</dbReference>
<dbReference type="EMBL" id="CAJRAF010000002">
    <property type="protein sequence ID" value="CAG5008358.1"/>
    <property type="molecule type" value="Genomic_DNA"/>
</dbReference>
<dbReference type="Proteomes" id="UP000680038">
    <property type="component" value="Unassembled WGS sequence"/>
</dbReference>
<gene>
    <name evidence="1" type="primary">phnX_2</name>
    <name evidence="1" type="ORF">DYBT9275_04249</name>
</gene>
<organism evidence="1 2">
    <name type="scientific">Dyadobacter helix</name>
    <dbReference type="NCBI Taxonomy" id="2822344"/>
    <lineage>
        <taxon>Bacteria</taxon>
        <taxon>Pseudomonadati</taxon>
        <taxon>Bacteroidota</taxon>
        <taxon>Cytophagia</taxon>
        <taxon>Cytophagales</taxon>
        <taxon>Spirosomataceae</taxon>
        <taxon>Dyadobacter</taxon>
    </lineage>
</organism>
<dbReference type="GO" id="GO:0006281">
    <property type="term" value="P:DNA repair"/>
    <property type="evidence" value="ECO:0007669"/>
    <property type="project" value="TreeGrafter"/>
</dbReference>
<dbReference type="Gene3D" id="1.10.150.240">
    <property type="entry name" value="Putative phosphatase, domain 2"/>
    <property type="match status" value="1"/>
</dbReference>
<dbReference type="InterPro" id="IPR006439">
    <property type="entry name" value="HAD-SF_hydro_IA"/>
</dbReference>
<keyword evidence="2" id="KW-1185">Reference proteome</keyword>
<reference evidence="1" key="1">
    <citation type="submission" date="2021-04" db="EMBL/GenBank/DDBJ databases">
        <authorList>
            <person name="Rodrigo-Torres L."/>
            <person name="Arahal R. D."/>
            <person name="Lucena T."/>
        </authorList>
    </citation>
    <scope>NUCLEOTIDE SEQUENCE</scope>
    <source>
        <strain evidence="1">CECT 9275</strain>
    </source>
</reference>
<dbReference type="SFLD" id="SFLDG01135">
    <property type="entry name" value="C1.5.6:_HAD__Beta-PGM__Phospha"/>
    <property type="match status" value="1"/>
</dbReference>
<dbReference type="PANTHER" id="PTHR43434:SF19">
    <property type="entry name" value="PHOSPHONOACETALDEHYDE HYDROLASE"/>
    <property type="match status" value="1"/>
</dbReference>
<dbReference type="AlphaFoldDB" id="A0A916JGC6"/>
<comment type="caution">
    <text evidence="1">The sequence shown here is derived from an EMBL/GenBank/DDBJ whole genome shotgun (WGS) entry which is preliminary data.</text>
</comment>
<dbReference type="GO" id="GO:0005829">
    <property type="term" value="C:cytosol"/>
    <property type="evidence" value="ECO:0007669"/>
    <property type="project" value="TreeGrafter"/>
</dbReference>
<dbReference type="GO" id="GO:0050194">
    <property type="term" value="F:phosphonoacetaldehyde hydrolase activity"/>
    <property type="evidence" value="ECO:0007669"/>
    <property type="project" value="UniProtKB-EC"/>
</dbReference>
<dbReference type="PANTHER" id="PTHR43434">
    <property type="entry name" value="PHOSPHOGLYCOLATE PHOSPHATASE"/>
    <property type="match status" value="1"/>
</dbReference>
<proteinExistence type="predicted"/>
<dbReference type="Pfam" id="PF13419">
    <property type="entry name" value="HAD_2"/>
    <property type="match status" value="1"/>
</dbReference>
<evidence type="ECO:0000313" key="1">
    <source>
        <dbReference type="EMBL" id="CAG5008358.1"/>
    </source>
</evidence>
<dbReference type="NCBIfam" id="TIGR01549">
    <property type="entry name" value="HAD-SF-IA-v1"/>
    <property type="match status" value="1"/>
</dbReference>
<dbReference type="InterPro" id="IPR023214">
    <property type="entry name" value="HAD_sf"/>
</dbReference>
<dbReference type="InterPro" id="IPR023198">
    <property type="entry name" value="PGP-like_dom2"/>
</dbReference>
<protein>
    <submittedName>
        <fullName evidence="1">Phosphonoacetaldehyde hydrolase</fullName>
        <ecNumber evidence="1">3.11.1.1</ecNumber>
    </submittedName>
</protein>
<dbReference type="SFLD" id="SFLDG01129">
    <property type="entry name" value="C1.5:_HAD__Beta-PGM__Phosphata"/>
    <property type="match status" value="1"/>
</dbReference>
<evidence type="ECO:0000313" key="2">
    <source>
        <dbReference type="Proteomes" id="UP000680038"/>
    </source>
</evidence>